<dbReference type="AlphaFoldDB" id="V6I0Z8"/>
<dbReference type="EMBL" id="AHMT02000026">
    <property type="protein sequence ID" value="EQA62987.1"/>
    <property type="molecule type" value="Genomic_DNA"/>
</dbReference>
<protein>
    <submittedName>
        <fullName evidence="1">Uncharacterized protein</fullName>
    </submittedName>
</protein>
<gene>
    <name evidence="1" type="ORF">LEP1GSC062_4213</name>
</gene>
<keyword evidence="2" id="KW-1185">Reference proteome</keyword>
<sequence>MCQKDFRNCPKTSDVEVPEYFYVELSVQNLTYNALSFFVL</sequence>
<reference evidence="1" key="1">
    <citation type="submission" date="2013-05" db="EMBL/GenBank/DDBJ databases">
        <authorList>
            <person name="Harkins D.M."/>
            <person name="Durkin A.S."/>
            <person name="Brinkac L.M."/>
            <person name="Haft D.H."/>
            <person name="Selengut J.D."/>
            <person name="Sanka R."/>
            <person name="DePew J."/>
            <person name="Purushe J."/>
            <person name="Hartskeerl R.A."/>
            <person name="Ahmed A."/>
            <person name="van der Linden H."/>
            <person name="Goris M.G.A."/>
            <person name="Vinetz J.M."/>
            <person name="Sutton G.G."/>
            <person name="Nierman W.C."/>
            <person name="Fouts D.E."/>
        </authorList>
    </citation>
    <scope>NUCLEOTIDE SEQUENCE [LARGE SCALE GENOMIC DNA]</scope>
    <source>
        <strain evidence="1">L 60</strain>
    </source>
</reference>
<organism evidence="1 2">
    <name type="scientific">Leptospira alexanderi serovar Manhao 3 str. L 60</name>
    <dbReference type="NCBI Taxonomy" id="1049759"/>
    <lineage>
        <taxon>Bacteria</taxon>
        <taxon>Pseudomonadati</taxon>
        <taxon>Spirochaetota</taxon>
        <taxon>Spirochaetia</taxon>
        <taxon>Leptospirales</taxon>
        <taxon>Leptospiraceae</taxon>
        <taxon>Leptospira</taxon>
    </lineage>
</organism>
<name>V6I0Z8_9LEPT</name>
<proteinExistence type="predicted"/>
<comment type="caution">
    <text evidence="1">The sequence shown here is derived from an EMBL/GenBank/DDBJ whole genome shotgun (WGS) entry which is preliminary data.</text>
</comment>
<accession>V6I0Z8</accession>
<evidence type="ECO:0000313" key="2">
    <source>
        <dbReference type="Proteomes" id="UP000018747"/>
    </source>
</evidence>
<evidence type="ECO:0000313" key="1">
    <source>
        <dbReference type="EMBL" id="EQA62987.1"/>
    </source>
</evidence>
<dbReference type="Proteomes" id="UP000018747">
    <property type="component" value="Unassembled WGS sequence"/>
</dbReference>